<keyword evidence="2" id="KW-1185">Reference proteome</keyword>
<evidence type="ECO:0000313" key="2">
    <source>
        <dbReference type="Proteomes" id="UP000248925"/>
    </source>
</evidence>
<evidence type="ECO:0000313" key="1">
    <source>
        <dbReference type="EMBL" id="PZM14858.1"/>
    </source>
</evidence>
<proteinExistence type="predicted"/>
<name>A0A2W4CVK7_9HYPH</name>
<sequence>MPILEYSENFEGWSDDLTQLHEEAAGEHHPIDVASRRHAIREISEQLGDGSKVIMDIGCSSGFLLKEMAVAFPASSLIGADVVKEPLVKLAEQLKDIPLIRFDLLQCPLPANSVDVIVMLNVFEHIGDDVLAMRQAFDLLKPGGTLVVEVPAGPRLFGPYDVELNHFRRYTSSELSRKLAGAGFKVVKKSHLGFVLFPMFALVKLKDKYFSKRRDNTVVRQQASATKNNLIMKILMDIEVKLLGRFSLPFGIRVLMTANKPTSDA</sequence>
<dbReference type="SUPFAM" id="SSF53335">
    <property type="entry name" value="S-adenosyl-L-methionine-dependent methyltransferases"/>
    <property type="match status" value="1"/>
</dbReference>
<dbReference type="PANTHER" id="PTHR43861">
    <property type="entry name" value="TRANS-ACONITATE 2-METHYLTRANSFERASE-RELATED"/>
    <property type="match status" value="1"/>
</dbReference>
<dbReference type="Pfam" id="PF13489">
    <property type="entry name" value="Methyltransf_23"/>
    <property type="match status" value="1"/>
</dbReference>
<comment type="caution">
    <text evidence="1">The sequence shown here is derived from an EMBL/GenBank/DDBJ whole genome shotgun (WGS) entry which is preliminary data.</text>
</comment>
<gene>
    <name evidence="1" type="ORF">CPY51_09170</name>
</gene>
<organism evidence="1 2">
    <name type="scientific">Rhizobium tubonense</name>
    <dbReference type="NCBI Taxonomy" id="484088"/>
    <lineage>
        <taxon>Bacteria</taxon>
        <taxon>Pseudomonadati</taxon>
        <taxon>Pseudomonadota</taxon>
        <taxon>Alphaproteobacteria</taxon>
        <taxon>Hyphomicrobiales</taxon>
        <taxon>Rhizobiaceae</taxon>
        <taxon>Rhizobium/Agrobacterium group</taxon>
        <taxon>Rhizobium</taxon>
    </lineage>
</organism>
<dbReference type="InterPro" id="IPR029063">
    <property type="entry name" value="SAM-dependent_MTases_sf"/>
</dbReference>
<protein>
    <recommendedName>
        <fullName evidence="3">Methyltransferase type 11 domain-containing protein</fullName>
    </recommendedName>
</protein>
<dbReference type="EMBL" id="PCDP01000029">
    <property type="protein sequence ID" value="PZM14858.1"/>
    <property type="molecule type" value="Genomic_DNA"/>
</dbReference>
<dbReference type="AlphaFoldDB" id="A0A2W4CVK7"/>
<dbReference type="Proteomes" id="UP000248925">
    <property type="component" value="Unassembled WGS sequence"/>
</dbReference>
<accession>A0A2W4CVK7</accession>
<reference evidence="1 2" key="1">
    <citation type="journal article" date="2018" name="Sci. Rep.">
        <title>Rhizobium tumorigenes sp. nov., a novel plant tumorigenic bacterium isolated from cane gall tumors on thornless blackberry.</title>
        <authorList>
            <person name="Kuzmanovi N."/>
            <person name="Smalla K."/>
            <person name="Gronow S."/>
            <person name="PuBawska J."/>
        </authorList>
    </citation>
    <scope>NUCLEOTIDE SEQUENCE [LARGE SCALE GENOMIC DNA]</scope>
    <source>
        <strain evidence="1 2">CCBAU 85046</strain>
    </source>
</reference>
<dbReference type="Gene3D" id="3.40.50.150">
    <property type="entry name" value="Vaccinia Virus protein VP39"/>
    <property type="match status" value="1"/>
</dbReference>
<dbReference type="CDD" id="cd02440">
    <property type="entry name" value="AdoMet_MTases"/>
    <property type="match status" value="1"/>
</dbReference>
<evidence type="ECO:0008006" key="3">
    <source>
        <dbReference type="Google" id="ProtNLM"/>
    </source>
</evidence>